<dbReference type="Proteomes" id="UP000269301">
    <property type="component" value="Unassembled WGS sequence"/>
</dbReference>
<dbReference type="InterPro" id="IPR016181">
    <property type="entry name" value="Acyl_CoA_acyltransferase"/>
</dbReference>
<dbReference type="GO" id="GO:0016747">
    <property type="term" value="F:acyltransferase activity, transferring groups other than amino-acyl groups"/>
    <property type="evidence" value="ECO:0007669"/>
    <property type="project" value="InterPro"/>
</dbReference>
<dbReference type="PROSITE" id="PS51186">
    <property type="entry name" value="GNAT"/>
    <property type="match status" value="1"/>
</dbReference>
<evidence type="ECO:0000313" key="5">
    <source>
        <dbReference type="Proteomes" id="UP000269301"/>
    </source>
</evidence>
<dbReference type="PANTHER" id="PTHR43072">
    <property type="entry name" value="N-ACETYLTRANSFERASE"/>
    <property type="match status" value="1"/>
</dbReference>
<dbReference type="AlphaFoldDB" id="A0A495A1F1"/>
<comment type="caution">
    <text evidence="4">The sequence shown here is derived from an EMBL/GenBank/DDBJ whole genome shotgun (WGS) entry which is preliminary data.</text>
</comment>
<organism evidence="4 5">
    <name type="scientific">Oceanobacillus halophilus</name>
    <dbReference type="NCBI Taxonomy" id="930130"/>
    <lineage>
        <taxon>Bacteria</taxon>
        <taxon>Bacillati</taxon>
        <taxon>Bacillota</taxon>
        <taxon>Bacilli</taxon>
        <taxon>Bacillales</taxon>
        <taxon>Bacillaceae</taxon>
        <taxon>Oceanobacillus</taxon>
    </lineage>
</organism>
<dbReference type="PANTHER" id="PTHR43072:SF23">
    <property type="entry name" value="UPF0039 PROTEIN C11D3.02C"/>
    <property type="match status" value="1"/>
</dbReference>
<sequence length="158" mass="17665">MKESDWEEVREIYIEGINTGNATFDTTPPTKEEWNKKYVEDCRLVIREAGKVIGWAALLPISTKDAFYGVAELSIYLSSSSVGKGIGKKLLDALIKESEANGFWTLQAGVFPENEASIKLHKSLGFREVGIRESLGKLDGIWRDVLLMERRSKVVGID</sequence>
<protein>
    <submittedName>
        <fullName evidence="4">N-acetyltransferase family protein</fullName>
    </submittedName>
</protein>
<evidence type="ECO:0000259" key="3">
    <source>
        <dbReference type="PROSITE" id="PS51186"/>
    </source>
</evidence>
<evidence type="ECO:0000256" key="1">
    <source>
        <dbReference type="ARBA" id="ARBA00022679"/>
    </source>
</evidence>
<dbReference type="Pfam" id="PF00583">
    <property type="entry name" value="Acetyltransf_1"/>
    <property type="match status" value="1"/>
</dbReference>
<dbReference type="OrthoDB" id="9798006at2"/>
<reference evidence="4 5" key="1">
    <citation type="journal article" date="2016" name="Int. J. Syst. Evol. Microbiol.">
        <title>Oceanobacillus halophilus sp. nov., a novel moderately halophilic bacterium from a hypersaline lake.</title>
        <authorList>
            <person name="Amoozegar M.A."/>
            <person name="Bagheri M."/>
            <person name="Makhdoumi A."/>
            <person name="Nikou M.M."/>
            <person name="Fazeli S.A.S."/>
            <person name="Schumann P."/>
            <person name="Sproer C."/>
            <person name="Sanchez-Porro C."/>
            <person name="Ventosa A."/>
        </authorList>
    </citation>
    <scope>NUCLEOTIDE SEQUENCE [LARGE SCALE GENOMIC DNA]</scope>
    <source>
        <strain evidence="4 5">DSM 23996</strain>
    </source>
</reference>
<dbReference type="InterPro" id="IPR000182">
    <property type="entry name" value="GNAT_dom"/>
</dbReference>
<keyword evidence="1 4" id="KW-0808">Transferase</keyword>
<gene>
    <name evidence="4" type="ORF">D8M06_10960</name>
</gene>
<name>A0A495A1F1_9BACI</name>
<evidence type="ECO:0000313" key="4">
    <source>
        <dbReference type="EMBL" id="RKQ33300.1"/>
    </source>
</evidence>
<evidence type="ECO:0000256" key="2">
    <source>
        <dbReference type="ARBA" id="ARBA00023315"/>
    </source>
</evidence>
<dbReference type="EMBL" id="RBZP01000007">
    <property type="protein sequence ID" value="RKQ33300.1"/>
    <property type="molecule type" value="Genomic_DNA"/>
</dbReference>
<keyword evidence="2" id="KW-0012">Acyltransferase</keyword>
<accession>A0A495A1F1</accession>
<dbReference type="CDD" id="cd04301">
    <property type="entry name" value="NAT_SF"/>
    <property type="match status" value="1"/>
</dbReference>
<dbReference type="Gene3D" id="3.40.630.30">
    <property type="match status" value="1"/>
</dbReference>
<keyword evidence="5" id="KW-1185">Reference proteome</keyword>
<dbReference type="SUPFAM" id="SSF55729">
    <property type="entry name" value="Acyl-CoA N-acyltransferases (Nat)"/>
    <property type="match status" value="1"/>
</dbReference>
<proteinExistence type="predicted"/>
<feature type="domain" description="N-acetyltransferase" evidence="3">
    <location>
        <begin position="1"/>
        <end position="153"/>
    </location>
</feature>